<accession>A0A0D0TKE6</accession>
<dbReference type="Proteomes" id="UP000032210">
    <property type="component" value="Unassembled WGS sequence"/>
</dbReference>
<evidence type="ECO:0000256" key="2">
    <source>
        <dbReference type="ARBA" id="ARBA00006971"/>
    </source>
</evidence>
<comment type="subcellular location">
    <subcellularLocation>
        <location evidence="1">Membrane</location>
        <topology evidence="1">Single-pass membrane protein</topology>
    </subcellularLocation>
</comment>
<feature type="transmembrane region" description="Helical" evidence="3">
    <location>
        <begin position="120"/>
        <end position="142"/>
    </location>
</feature>
<dbReference type="GO" id="GO:0008233">
    <property type="term" value="F:peptidase activity"/>
    <property type="evidence" value="ECO:0007669"/>
    <property type="project" value="UniProtKB-KW"/>
</dbReference>
<sequence>MGGGLLPIAVHQPTHLLTDPMPSGASPLPQGIQAEFKSEQKFHASCYIVTNYVHAGVEWMQVDLEADGASVEGLARFQQGLFHARQLRQAGISLTALAISAWVLALFVALFAPLSIWPVVLINCASALLVLVAGLQSAWWVADWRAQALEAPSTELNEEPSEPTTWHKGLINRFGNGLLAQVGAPVLWLGGWALLALVSVTQFWNLDLPAAAVGQSASIGAALALALAFGLLVFERRLAQETAAQWPEASQLAQLSRVAIICLLVSAICLLFANAESVWPLRLATLVGLLPALVALELLLRGVLSLFSPRQPRLEPRLMAQSFIAGLLRWPPQPLLALQHELHNRFGIDLRQIWAFTYMRRAFLPVLLVVLAVGWALTGVHEVPLQGRGIYERFGKPVEVFGPGLHAGLPWPLGRVLNVENGVVHELATSVSEAATAPLAAAEGPAPLIANRLWDASHVNDKSQVIASSSGDKQGFQIVNMDVRFVYRIGLTDQAALAATYNSADIPTLIRSTASRILVHDFASRTLDELLGEQRTSLADEIGRSVQADLQTLDSGVEILATVVEAIHPPAGAANAYHGVQAAQIGAQALIARERGAASEQTNQALLQASTARDQAQANAREVNAGAQAANLRFTAEQKAYAAAGQAFVLEQYLGQLSQGLAHAKLLILDHRLGAGSAPTIDLRSFTLPADPSVPRKAVQ</sequence>
<evidence type="ECO:0000256" key="1">
    <source>
        <dbReference type="ARBA" id="ARBA00004167"/>
    </source>
</evidence>
<feature type="transmembrane region" description="Helical" evidence="3">
    <location>
        <begin position="255"/>
        <end position="273"/>
    </location>
</feature>
<dbReference type="Pfam" id="PF01145">
    <property type="entry name" value="Band_7"/>
    <property type="match status" value="1"/>
</dbReference>
<organism evidence="5 6">
    <name type="scientific">Pseudomonas fluorescens</name>
    <dbReference type="NCBI Taxonomy" id="294"/>
    <lineage>
        <taxon>Bacteria</taxon>
        <taxon>Pseudomonadati</taxon>
        <taxon>Pseudomonadota</taxon>
        <taxon>Gammaproteobacteria</taxon>
        <taxon>Pseudomonadales</taxon>
        <taxon>Pseudomonadaceae</taxon>
        <taxon>Pseudomonas</taxon>
    </lineage>
</organism>
<evidence type="ECO:0000256" key="3">
    <source>
        <dbReference type="SAM" id="Phobius"/>
    </source>
</evidence>
<evidence type="ECO:0000259" key="4">
    <source>
        <dbReference type="Pfam" id="PF01145"/>
    </source>
</evidence>
<dbReference type="SUPFAM" id="SSF117892">
    <property type="entry name" value="Band 7/SPFH domain"/>
    <property type="match status" value="1"/>
</dbReference>
<feature type="transmembrane region" description="Helical" evidence="3">
    <location>
        <begin position="178"/>
        <end position="200"/>
    </location>
</feature>
<gene>
    <name evidence="5" type="ORF">PFLU3_20090</name>
</gene>
<dbReference type="InterPro" id="IPR001107">
    <property type="entry name" value="Band_7"/>
</dbReference>
<feature type="transmembrane region" description="Helical" evidence="3">
    <location>
        <begin position="279"/>
        <end position="300"/>
    </location>
</feature>
<dbReference type="PANTHER" id="PTHR43327:SF10">
    <property type="entry name" value="STOMATIN-LIKE PROTEIN 2, MITOCHONDRIAL"/>
    <property type="match status" value="1"/>
</dbReference>
<feature type="transmembrane region" description="Helical" evidence="3">
    <location>
        <begin position="362"/>
        <end position="380"/>
    </location>
</feature>
<evidence type="ECO:0000313" key="6">
    <source>
        <dbReference type="Proteomes" id="UP000032210"/>
    </source>
</evidence>
<dbReference type="EMBL" id="JXCQ01000013">
    <property type="protein sequence ID" value="KIR22509.1"/>
    <property type="molecule type" value="Genomic_DNA"/>
</dbReference>
<evidence type="ECO:0000313" key="5">
    <source>
        <dbReference type="EMBL" id="KIR22509.1"/>
    </source>
</evidence>
<comment type="similarity">
    <text evidence="2">Belongs to the band 7/mec-2 family. HflK subfamily.</text>
</comment>
<proteinExistence type="inferred from homology"/>
<keyword evidence="5" id="KW-0645">Protease</keyword>
<dbReference type="InterPro" id="IPR036013">
    <property type="entry name" value="Band_7/SPFH_dom_sf"/>
</dbReference>
<dbReference type="InterPro" id="IPR010201">
    <property type="entry name" value="HflK"/>
</dbReference>
<dbReference type="PATRIC" id="fig|294.125.peg.2059"/>
<keyword evidence="3" id="KW-1133">Transmembrane helix</keyword>
<dbReference type="CDD" id="cd03404">
    <property type="entry name" value="SPFH_HflK"/>
    <property type="match status" value="1"/>
</dbReference>
<protein>
    <submittedName>
        <fullName evidence="5">FtsH protease regulator HflK</fullName>
    </submittedName>
</protein>
<dbReference type="Gene3D" id="3.30.479.30">
    <property type="entry name" value="Band 7 domain"/>
    <property type="match status" value="1"/>
</dbReference>
<dbReference type="InterPro" id="IPR050710">
    <property type="entry name" value="Band7/mec-2_domain"/>
</dbReference>
<feature type="domain" description="Band 7" evidence="4">
    <location>
        <begin position="386"/>
        <end position="597"/>
    </location>
</feature>
<feature type="transmembrane region" description="Helical" evidence="3">
    <location>
        <begin position="92"/>
        <end position="114"/>
    </location>
</feature>
<keyword evidence="3" id="KW-0472">Membrane</keyword>
<keyword evidence="5" id="KW-0378">Hydrolase</keyword>
<feature type="transmembrane region" description="Helical" evidence="3">
    <location>
        <begin position="212"/>
        <end position="234"/>
    </location>
</feature>
<dbReference type="PANTHER" id="PTHR43327">
    <property type="entry name" value="STOMATIN-LIKE PROTEIN 2, MITOCHONDRIAL"/>
    <property type="match status" value="1"/>
</dbReference>
<name>A0A0D0TKE6_PSEFL</name>
<dbReference type="GO" id="GO:0006508">
    <property type="term" value="P:proteolysis"/>
    <property type="evidence" value="ECO:0007669"/>
    <property type="project" value="UniProtKB-KW"/>
</dbReference>
<comment type="caution">
    <text evidence="5">The sequence shown here is derived from an EMBL/GenBank/DDBJ whole genome shotgun (WGS) entry which is preliminary data.</text>
</comment>
<dbReference type="AlphaFoldDB" id="A0A0D0TKE6"/>
<dbReference type="GO" id="GO:0016020">
    <property type="term" value="C:membrane"/>
    <property type="evidence" value="ECO:0007669"/>
    <property type="project" value="UniProtKB-SubCell"/>
</dbReference>
<reference evidence="5 6" key="1">
    <citation type="submission" date="2015-01" db="EMBL/GenBank/DDBJ databases">
        <title>Genome sequence of the beneficial rhizobacterium Pseudomonas fluorescens 2-79.</title>
        <authorList>
            <person name="Thuermer A."/>
            <person name="Daniel R."/>
        </authorList>
    </citation>
    <scope>NUCLEOTIDE SEQUENCE [LARGE SCALE GENOMIC DNA]</scope>
    <source>
        <strain evidence="5 6">2-79</strain>
    </source>
</reference>
<keyword evidence="3" id="KW-0812">Transmembrane</keyword>